<feature type="non-terminal residue" evidence="7">
    <location>
        <position position="86"/>
    </location>
</feature>
<dbReference type="Pfam" id="PF00583">
    <property type="entry name" value="Acetyltransf_1"/>
    <property type="match status" value="1"/>
</dbReference>
<gene>
    <name evidence="7" type="ORF">METZ01_LOCUS137281</name>
</gene>
<dbReference type="PANTHER" id="PTHR36449">
    <property type="entry name" value="ACETYLTRANSFERASE-RELATED"/>
    <property type="match status" value="1"/>
</dbReference>
<organism evidence="7">
    <name type="scientific">marine metagenome</name>
    <dbReference type="NCBI Taxonomy" id="408172"/>
    <lineage>
        <taxon>unclassified sequences</taxon>
        <taxon>metagenomes</taxon>
        <taxon>ecological metagenomes</taxon>
    </lineage>
</organism>
<evidence type="ECO:0000313" key="7">
    <source>
        <dbReference type="EMBL" id="SVA84427.1"/>
    </source>
</evidence>
<evidence type="ECO:0000256" key="5">
    <source>
        <dbReference type="ARBA" id="ARBA00049880"/>
    </source>
</evidence>
<keyword evidence="3" id="KW-0808">Transferase</keyword>
<dbReference type="CDD" id="cd04301">
    <property type="entry name" value="NAT_SF"/>
    <property type="match status" value="1"/>
</dbReference>
<keyword evidence="1" id="KW-0678">Repressor</keyword>
<name>A0A381Z6Q6_9ZZZZ</name>
<evidence type="ECO:0000256" key="3">
    <source>
        <dbReference type="ARBA" id="ARBA00022679"/>
    </source>
</evidence>
<protein>
    <recommendedName>
        <fullName evidence="6">N-acetyltransferase domain-containing protein</fullName>
    </recommendedName>
</protein>
<evidence type="ECO:0000256" key="4">
    <source>
        <dbReference type="ARBA" id="ARBA00023315"/>
    </source>
</evidence>
<keyword evidence="2" id="KW-1277">Toxin-antitoxin system</keyword>
<evidence type="ECO:0000256" key="2">
    <source>
        <dbReference type="ARBA" id="ARBA00022649"/>
    </source>
</evidence>
<accession>A0A381Z6Q6</accession>
<sequence length="86" mass="9911">MINRHREAHLDWGFFTLAFCEIQAEVLPRNIAKKYPAKVPAAKLARLAVSKKHQRKGFGKNMMVNALERAMIISRNIGIMGFLWMQ</sequence>
<dbReference type="AlphaFoldDB" id="A0A381Z6Q6"/>
<evidence type="ECO:0000256" key="1">
    <source>
        <dbReference type="ARBA" id="ARBA00022491"/>
    </source>
</evidence>
<proteinExistence type="predicted"/>
<dbReference type="PANTHER" id="PTHR36449:SF1">
    <property type="entry name" value="ACETYLTRANSFERASE"/>
    <property type="match status" value="1"/>
</dbReference>
<dbReference type="Gene3D" id="3.40.630.30">
    <property type="match status" value="1"/>
</dbReference>
<dbReference type="EMBL" id="UINC01020006">
    <property type="protein sequence ID" value="SVA84427.1"/>
    <property type="molecule type" value="Genomic_DNA"/>
</dbReference>
<dbReference type="InterPro" id="IPR000182">
    <property type="entry name" value="GNAT_dom"/>
</dbReference>
<feature type="domain" description="N-acetyltransferase" evidence="6">
    <location>
        <begin position="38"/>
        <end position="70"/>
    </location>
</feature>
<dbReference type="SUPFAM" id="SSF55729">
    <property type="entry name" value="Acyl-CoA N-acyltransferases (Nat)"/>
    <property type="match status" value="1"/>
</dbReference>
<reference evidence="7" key="1">
    <citation type="submission" date="2018-05" db="EMBL/GenBank/DDBJ databases">
        <authorList>
            <person name="Lanie J.A."/>
            <person name="Ng W.-L."/>
            <person name="Kazmierczak K.M."/>
            <person name="Andrzejewski T.M."/>
            <person name="Davidsen T.M."/>
            <person name="Wayne K.J."/>
            <person name="Tettelin H."/>
            <person name="Glass J.I."/>
            <person name="Rusch D."/>
            <person name="Podicherti R."/>
            <person name="Tsui H.-C.T."/>
            <person name="Winkler M.E."/>
        </authorList>
    </citation>
    <scope>NUCLEOTIDE SEQUENCE</scope>
</reference>
<dbReference type="InterPro" id="IPR016181">
    <property type="entry name" value="Acyl_CoA_acyltransferase"/>
</dbReference>
<keyword evidence="4" id="KW-0012">Acyltransferase</keyword>
<evidence type="ECO:0000259" key="6">
    <source>
        <dbReference type="Pfam" id="PF00583"/>
    </source>
</evidence>
<dbReference type="GO" id="GO:0016747">
    <property type="term" value="F:acyltransferase activity, transferring groups other than amino-acyl groups"/>
    <property type="evidence" value="ECO:0007669"/>
    <property type="project" value="InterPro"/>
</dbReference>
<comment type="catalytic activity">
    <reaction evidence="5">
        <text>glycyl-tRNA(Gly) + acetyl-CoA = N-acetylglycyl-tRNA(Gly) + CoA + H(+)</text>
        <dbReference type="Rhea" id="RHEA:81867"/>
        <dbReference type="Rhea" id="RHEA-COMP:9683"/>
        <dbReference type="Rhea" id="RHEA-COMP:19766"/>
        <dbReference type="ChEBI" id="CHEBI:15378"/>
        <dbReference type="ChEBI" id="CHEBI:57287"/>
        <dbReference type="ChEBI" id="CHEBI:57288"/>
        <dbReference type="ChEBI" id="CHEBI:78522"/>
        <dbReference type="ChEBI" id="CHEBI:232036"/>
    </reaction>
</comment>